<organism evidence="1">
    <name type="scientific">Tonghua Botou tick virus 1</name>
    <dbReference type="NCBI Taxonomy" id="2972042"/>
    <lineage>
        <taxon>Viruses</taxon>
        <taxon>Riboviria</taxon>
        <taxon>Orthornavirae</taxon>
        <taxon>Lenarviricota</taxon>
        <taxon>Miaviricetes</taxon>
        <taxon>Ourlivirales</taxon>
        <taxon>Botourmiaviridae</taxon>
    </lineage>
</organism>
<reference evidence="1" key="1">
    <citation type="submission" date="2022-05" db="EMBL/GenBank/DDBJ databases">
        <authorList>
            <person name="Cao W."/>
            <person name="Jia N."/>
            <person name="Lam T.T.-Y."/>
            <person name="Ni X."/>
            <person name="Liu J."/>
        </authorList>
    </citation>
    <scope>NUCLEOTIDE SEQUENCE</scope>
    <source>
        <strain evidence="1">TIGMIC 6</strain>
    </source>
</reference>
<dbReference type="GO" id="GO:0003968">
    <property type="term" value="F:RNA-directed RNA polymerase activity"/>
    <property type="evidence" value="ECO:0007669"/>
    <property type="project" value="UniProtKB-KW"/>
</dbReference>
<keyword evidence="1" id="KW-0696">RNA-directed RNA polymerase</keyword>
<evidence type="ECO:0000313" key="1">
    <source>
        <dbReference type="EMBL" id="UYL95427.1"/>
    </source>
</evidence>
<proteinExistence type="predicted"/>
<accession>A0A9E7V204</accession>
<keyword evidence="1" id="KW-0808">Transferase</keyword>
<sequence length="732" mass="83422">MDSDTAPIALTVRLPNADFFLVPDEVGCKRPDHCRLACVRQARALRRVIEGISSSCGVPSGALLKGAPRVPVKSIFSRYVDGVAYWTNLNAFVKKLSSMSPSHTRFLFPVSRRGSIGSQARQSLSFSLSLLGKSLHPPCSCHAHYTNKHLSHRESISRPEKAELAYVGFCRDMARRMFRNNWDRGYSAACASSVPSTNGCFERGRRRFGAASLFNDQTSFLNRVLGSEDVPFDSIGRYSEVCSAGKIRPLTIMHSSFEHLRPLHKTLYNYISRQPWLLRGPPLPERFVFSSDEGEFVSVDFESATDNLSVRVAEVILESVFEGCRSVPLSIQNCAFQALRPVVEYDPLETLFGKLGLGSGSPRLSSGQMMGSLLSFPLLCLQTFFFYLWSTDQTDLTGRQLRTFDRCLINGDDLVFKTKDSKKFFHDASLTLSKINQKKTQVSSVYFNINSTLFSFKRGVVRSVPFLRPAQFDISLPVNVGRSVFEATRWLSTRTDLQRRSFDWLMREASAVVRKFGWSFESCGFKGPKQADWLRRNGMMGYECDVRSLNQSFVVPEEKPFHATTMVPSPFEYSQTFLREMSGLYNSWWRFTTKFPAEKERFFLDEECEKRRFDLQSSLKERDLRSRKAKRLAKKALGSMLGSFYPFFYRDLLFTSRKKHRAWAFGCLAQNYEKTEKFLLPKPLADFLQDPVALICDGGSRAHPYFLQRVGEVIKAEKKRNKDGCEGAFVEW</sequence>
<name>A0A9E7V204_9VIRU</name>
<dbReference type="EMBL" id="ON746332">
    <property type="protein sequence ID" value="UYL95427.1"/>
    <property type="molecule type" value="Genomic_RNA"/>
</dbReference>
<keyword evidence="1" id="KW-0548">Nucleotidyltransferase</keyword>
<protein>
    <submittedName>
        <fullName evidence="1">RNA-dependent RNA polymerase</fullName>
    </submittedName>
</protein>